<comment type="caution">
    <text evidence="1">The sequence shown here is derived from an EMBL/GenBank/DDBJ whole genome shotgun (WGS) entry which is preliminary data.</text>
</comment>
<reference evidence="2" key="1">
    <citation type="journal article" date="2015" name="MBio">
        <title>Genome-Resolved Metagenomic Analysis Reveals Roles for Candidate Phyla and Other Microbial Community Members in Biogeochemical Transformations in Oil Reservoirs.</title>
        <authorList>
            <person name="Hu P."/>
            <person name="Tom L."/>
            <person name="Singh A."/>
            <person name="Thomas B.C."/>
            <person name="Baker B.J."/>
            <person name="Piceno Y.M."/>
            <person name="Andersen G.L."/>
            <person name="Banfield J.F."/>
        </authorList>
    </citation>
    <scope>NUCLEOTIDE SEQUENCE [LARGE SCALE GENOMIC DNA]</scope>
</reference>
<protein>
    <submittedName>
        <fullName evidence="1">Uncharacterized protein</fullName>
    </submittedName>
</protein>
<name>A0A101I1S1_UNCT6</name>
<sequence length="36" mass="4305">MVFESLKYKQYTKVDFGTIMEIIKIFIEHAELIARV</sequence>
<organism evidence="1 2">
    <name type="scientific">candidate division TA06 bacterium 34_109</name>
    <dbReference type="NCBI Taxonomy" id="1635277"/>
    <lineage>
        <taxon>Bacteria</taxon>
        <taxon>Bacteria division TA06</taxon>
    </lineage>
</organism>
<dbReference type="Proteomes" id="UP000053467">
    <property type="component" value="Unassembled WGS sequence"/>
</dbReference>
<proteinExistence type="predicted"/>
<dbReference type="EMBL" id="LGGX01000005">
    <property type="protein sequence ID" value="KUK87426.1"/>
    <property type="molecule type" value="Genomic_DNA"/>
</dbReference>
<accession>A0A101I1S1</accession>
<dbReference type="AlphaFoldDB" id="A0A101I1S1"/>
<gene>
    <name evidence="1" type="ORF">XE03_0824</name>
</gene>
<evidence type="ECO:0000313" key="2">
    <source>
        <dbReference type="Proteomes" id="UP000053467"/>
    </source>
</evidence>
<evidence type="ECO:0000313" key="1">
    <source>
        <dbReference type="EMBL" id="KUK87426.1"/>
    </source>
</evidence>